<accession>A0A5F2BX27</accession>
<reference evidence="3" key="1">
    <citation type="submission" date="2018-10" db="EMBL/GenBank/DDBJ databases">
        <authorList>
            <person name="Vincent A.T."/>
            <person name="Schiettekatte O."/>
            <person name="Bourhy P."/>
            <person name="Veyrier F.J."/>
            <person name="Picardeau M."/>
        </authorList>
    </citation>
    <scope>NUCLEOTIDE SEQUENCE</scope>
    <source>
        <strain evidence="3">201702406</strain>
    </source>
</reference>
<sequence length="375" mass="44630">MKARVLNKPFSRVLYIIKLLYTIFLFILCNPIALVFFTMPISAQELDPLLRQPWFSDQEKKEELLYNRLQTAFRLSAHYVWKTDSRSRNYRFYKDGKVEMILDRNYKEVFPNRQELDLHYSEAESLQKHANPYSAIRLLKGSMYCYRLRYGKLVPEGYERTAKLLGKFLDQYAHKEKELQRFTDPFGCWTPEVLKIRSSDFAYSFDLPPDLTYLFPDEDREFSGEDPDYLWQVHRFYQNFPVEGGPSTWEKEYRKSSEGILFFRPDRIVFTVGTTLHFHPSIFNAQNYYLIWDSLRGINSRTMREWNYLRKKEGDLYRTSFDFVGEDGRKSQIIVLEKFYLRGTRGILFSLAYPSKLEALGTKIWSGFSSSVVVE</sequence>
<feature type="transmembrane region" description="Helical" evidence="1">
    <location>
        <begin position="12"/>
        <end position="37"/>
    </location>
</feature>
<keyword evidence="5" id="KW-1185">Reference proteome</keyword>
<keyword evidence="1" id="KW-1133">Transmembrane helix</keyword>
<name>A0A5F2BX27_9LEPT</name>
<protein>
    <submittedName>
        <fullName evidence="2">Uncharacterized protein</fullName>
    </submittedName>
</protein>
<keyword evidence="1" id="KW-0472">Membrane</keyword>
<dbReference type="Proteomes" id="UP000298057">
    <property type="component" value="Unassembled WGS sequence"/>
</dbReference>
<evidence type="ECO:0000313" key="4">
    <source>
        <dbReference type="Proteomes" id="UP000297832"/>
    </source>
</evidence>
<evidence type="ECO:0000313" key="5">
    <source>
        <dbReference type="Proteomes" id="UP000298057"/>
    </source>
</evidence>
<gene>
    <name evidence="2" type="ORF">EHQ81_15145</name>
    <name evidence="3" type="ORF">EHQ82_17465</name>
</gene>
<dbReference type="EMBL" id="RQGV01000018">
    <property type="protein sequence ID" value="TGM12395.1"/>
    <property type="molecule type" value="Genomic_DNA"/>
</dbReference>
<proteinExistence type="predicted"/>
<organism evidence="2 4">
    <name type="scientific">Leptospira selangorensis</name>
    <dbReference type="NCBI Taxonomy" id="2484982"/>
    <lineage>
        <taxon>Bacteria</taxon>
        <taxon>Pseudomonadati</taxon>
        <taxon>Spirochaetota</taxon>
        <taxon>Spirochaetia</taxon>
        <taxon>Leptospirales</taxon>
        <taxon>Leptospiraceae</taxon>
        <taxon>Leptospira</taxon>
    </lineage>
</organism>
<evidence type="ECO:0000313" key="2">
    <source>
        <dbReference type="EMBL" id="TGM12395.1"/>
    </source>
</evidence>
<keyword evidence="1" id="KW-0812">Transmembrane</keyword>
<evidence type="ECO:0000256" key="1">
    <source>
        <dbReference type="SAM" id="Phobius"/>
    </source>
</evidence>
<dbReference type="NCBIfam" id="NF047681">
    <property type="entry name" value="LIC10775_fam"/>
    <property type="match status" value="1"/>
</dbReference>
<reference evidence="4 5" key="2">
    <citation type="journal article" date="2019" name="PLoS Negl. Trop. Dis.">
        <title>Revisiting the worldwide diversity of Leptospira species in the environment.</title>
        <authorList>
            <person name="Vincent A.T."/>
            <person name="Schiettekatte O."/>
            <person name="Bourhy P."/>
            <person name="Veyrier F.J."/>
            <person name="Picardeau M."/>
        </authorList>
    </citation>
    <scope>NUCLEOTIDE SEQUENCE [LARGE SCALE GENOMIC DNA]</scope>
    <source>
        <strain evidence="2 4">201702405</strain>
        <strain evidence="5">201702406</strain>
    </source>
</reference>
<dbReference type="AlphaFoldDB" id="A0A5F2BX27"/>
<evidence type="ECO:0000313" key="3">
    <source>
        <dbReference type="EMBL" id="TGM14562.1"/>
    </source>
</evidence>
<comment type="caution">
    <text evidence="2">The sequence shown here is derived from an EMBL/GenBank/DDBJ whole genome shotgun (WGS) entry which is preliminary data.</text>
</comment>
<dbReference type="EMBL" id="RQGU01000130">
    <property type="protein sequence ID" value="TGM14562.1"/>
    <property type="molecule type" value="Genomic_DNA"/>
</dbReference>
<dbReference type="Proteomes" id="UP000297832">
    <property type="component" value="Unassembled WGS sequence"/>
</dbReference>